<evidence type="ECO:0000256" key="2">
    <source>
        <dbReference type="ARBA" id="ARBA00022729"/>
    </source>
</evidence>
<keyword evidence="2 3" id="KW-0732">Signal</keyword>
<evidence type="ECO:0000313" key="6">
    <source>
        <dbReference type="Proteomes" id="UP000193083"/>
    </source>
</evidence>
<dbReference type="AlphaFoldDB" id="A0A1X7NMN6"/>
<dbReference type="RefSeq" id="WP_085464147.1">
    <property type="nucleotide sequence ID" value="NZ_FXBL01000004.1"/>
</dbReference>
<proteinExistence type="predicted"/>
<dbReference type="Gene3D" id="1.20.1420.20">
    <property type="entry name" value="M75 peptidase, HXXE motif"/>
    <property type="match status" value="1"/>
</dbReference>
<dbReference type="Pfam" id="PF09375">
    <property type="entry name" value="Peptidase_M75"/>
    <property type="match status" value="1"/>
</dbReference>
<evidence type="ECO:0000256" key="3">
    <source>
        <dbReference type="SAM" id="SignalP"/>
    </source>
</evidence>
<evidence type="ECO:0000256" key="1">
    <source>
        <dbReference type="ARBA" id="ARBA00004196"/>
    </source>
</evidence>
<dbReference type="InterPro" id="IPR018976">
    <property type="entry name" value="Imelysin-like"/>
</dbReference>
<keyword evidence="6" id="KW-1185">Reference proteome</keyword>
<dbReference type="OrthoDB" id="5729110at2"/>
<dbReference type="Proteomes" id="UP000193083">
    <property type="component" value="Unassembled WGS sequence"/>
</dbReference>
<dbReference type="GO" id="GO:0030313">
    <property type="term" value="C:cell envelope"/>
    <property type="evidence" value="ECO:0007669"/>
    <property type="project" value="UniProtKB-SubCell"/>
</dbReference>
<feature type="domain" description="Imelysin-like" evidence="4">
    <location>
        <begin position="33"/>
        <end position="321"/>
    </location>
</feature>
<dbReference type="InterPro" id="IPR038352">
    <property type="entry name" value="Imelysin_sf"/>
</dbReference>
<organism evidence="5 6">
    <name type="scientific">Mesorhizobium australicum</name>
    <dbReference type="NCBI Taxonomy" id="536018"/>
    <lineage>
        <taxon>Bacteria</taxon>
        <taxon>Pseudomonadati</taxon>
        <taxon>Pseudomonadota</taxon>
        <taxon>Alphaproteobacteria</taxon>
        <taxon>Hyphomicrobiales</taxon>
        <taxon>Phyllobacteriaceae</taxon>
        <taxon>Mesorhizobium</taxon>
    </lineage>
</organism>
<gene>
    <name evidence="5" type="ORF">SAMN02982922_2135</name>
</gene>
<accession>A0A1X7NMN6</accession>
<sequence>MRNLLVALALIACVAPAAADGVGGQVLDGFVAPSLADFTRSTGELASSVTALCEMPSDAALTDSQAAFAAAMEDWGHVSILRFGPLAADGRFEKLFFWPDARSIGQKQVQGLLASGDAGEIASGMSGKSAALQGFPALEFALHGTGSEKLAAGDPWRCSVAAAISSNIASIAASVAGEWAEGTPFAASFSAPAEGKEPYRNEAEVQGEIVKALATALQFIRSAELSPPLGEEPAKANGRRAPMWRSDLTASLIAAQVDGVRRLLAVAGYEQSLPQDSRYVAASIRFELDNAIRTLGLVNGPAEQAFGTEPDRGRFAFAELALHHAGELVNRDLAAALGLTMGFNALDGD</sequence>
<comment type="subcellular location">
    <subcellularLocation>
        <location evidence="1">Cell envelope</location>
    </subcellularLocation>
</comment>
<reference evidence="5 6" key="1">
    <citation type="submission" date="2017-04" db="EMBL/GenBank/DDBJ databases">
        <authorList>
            <person name="Afonso C.L."/>
            <person name="Miller P.J."/>
            <person name="Scott M.A."/>
            <person name="Spackman E."/>
            <person name="Goraichik I."/>
            <person name="Dimitrov K.M."/>
            <person name="Suarez D.L."/>
            <person name="Swayne D.E."/>
        </authorList>
    </citation>
    <scope>NUCLEOTIDE SEQUENCE [LARGE SCALE GENOMIC DNA]</scope>
    <source>
        <strain evidence="5 6">B5P</strain>
    </source>
</reference>
<protein>
    <recommendedName>
        <fullName evidence="4">Imelysin-like domain-containing protein</fullName>
    </recommendedName>
</protein>
<feature type="chain" id="PRO_5012440160" description="Imelysin-like domain-containing protein" evidence="3">
    <location>
        <begin position="20"/>
        <end position="349"/>
    </location>
</feature>
<evidence type="ECO:0000313" key="5">
    <source>
        <dbReference type="EMBL" id="SMH39197.1"/>
    </source>
</evidence>
<dbReference type="CDD" id="cd14659">
    <property type="entry name" value="Imelysin-like_IPPA"/>
    <property type="match status" value="1"/>
</dbReference>
<feature type="signal peptide" evidence="3">
    <location>
        <begin position="1"/>
        <end position="19"/>
    </location>
</feature>
<evidence type="ECO:0000259" key="4">
    <source>
        <dbReference type="Pfam" id="PF09375"/>
    </source>
</evidence>
<dbReference type="InterPro" id="IPR034984">
    <property type="entry name" value="Imelysin-like_IPPA"/>
</dbReference>
<name>A0A1X7NMN6_9HYPH</name>
<dbReference type="EMBL" id="FXBL01000004">
    <property type="protein sequence ID" value="SMH39197.1"/>
    <property type="molecule type" value="Genomic_DNA"/>
</dbReference>